<name>A0A1L5PJH0_PSEPU</name>
<dbReference type="EMBL" id="CP018743">
    <property type="protein sequence ID" value="APO80205.1"/>
    <property type="molecule type" value="Genomic_DNA"/>
</dbReference>
<gene>
    <name evidence="3" type="primary">ampE</name>
    <name evidence="2" type="ORF">BL240_01330</name>
    <name evidence="3" type="ORF">IR015_26860</name>
</gene>
<feature type="transmembrane region" description="Helical" evidence="1">
    <location>
        <begin position="187"/>
        <end position="208"/>
    </location>
</feature>
<organism evidence="2">
    <name type="scientific">Pseudomonas putida</name>
    <name type="common">Arthrobacter siderocapsulatus</name>
    <dbReference type="NCBI Taxonomy" id="303"/>
    <lineage>
        <taxon>Bacteria</taxon>
        <taxon>Pseudomonadati</taxon>
        <taxon>Pseudomonadota</taxon>
        <taxon>Gammaproteobacteria</taxon>
        <taxon>Pseudomonadales</taxon>
        <taxon>Pseudomonadaceae</taxon>
        <taxon>Pseudomonas</taxon>
    </lineage>
</organism>
<feature type="transmembrane region" description="Helical" evidence="1">
    <location>
        <begin position="144"/>
        <end position="166"/>
    </location>
</feature>
<dbReference type="RefSeq" id="WP_025337724.1">
    <property type="nucleotide sequence ID" value="NZ_BSKK01000010.1"/>
</dbReference>
<reference evidence="3" key="2">
    <citation type="submission" date="2020-10" db="EMBL/GenBank/DDBJ databases">
        <title>Genome sequences of Pseudomonas isolates.</title>
        <authorList>
            <person name="Wessels L."/>
            <person name="Reich F."/>
            <person name="Hammerl J."/>
        </authorList>
    </citation>
    <scope>NUCLEOTIDE SEQUENCE</scope>
    <source>
        <strain evidence="3">20-MO00640-0</strain>
    </source>
</reference>
<evidence type="ECO:0000313" key="3">
    <source>
        <dbReference type="EMBL" id="MBF8739031.1"/>
    </source>
</evidence>
<accession>A0A1L5PJH0</accession>
<dbReference type="PANTHER" id="PTHR38684">
    <property type="entry name" value="PROTEIN AMPE"/>
    <property type="match status" value="1"/>
</dbReference>
<evidence type="ECO:0000256" key="1">
    <source>
        <dbReference type="SAM" id="Phobius"/>
    </source>
</evidence>
<dbReference type="InterPro" id="IPR031347">
    <property type="entry name" value="AmpE"/>
</dbReference>
<sequence>MSFLVLLLALWVEKFSALRHQVQRDGFFLGELVRLERSGKVHPWWTLAILVLAPVALLVLLLHVLDPVAYGLLALPVHLLVLIYSLGRGDAKASLGPFRDAWRRGDDQAALHVAERDLGLAADEPHSLLVRVQGNLLWQVYQGFFAVIFWYFVLGPGAALAYRLLALCGEHSKQPTLKARAEQLRHIMDWLPVRVLALSFALVGNFLAVTRVMLHEVLNWHISAAHLVARVGRIADDIPEEEDSQRGLGRLDSLWELLLRCAVLWYAGFALWTVLV</sequence>
<dbReference type="GO" id="GO:0005886">
    <property type="term" value="C:plasma membrane"/>
    <property type="evidence" value="ECO:0007669"/>
    <property type="project" value="TreeGrafter"/>
</dbReference>
<dbReference type="AlphaFoldDB" id="A0A1L5PJH0"/>
<dbReference type="PANTHER" id="PTHR38684:SF1">
    <property type="entry name" value="PROTEIN AMPE"/>
    <property type="match status" value="1"/>
</dbReference>
<keyword evidence="1" id="KW-1133">Transmembrane helix</keyword>
<keyword evidence="1" id="KW-0812">Transmembrane</keyword>
<dbReference type="GO" id="GO:0046677">
    <property type="term" value="P:response to antibiotic"/>
    <property type="evidence" value="ECO:0007669"/>
    <property type="project" value="TreeGrafter"/>
</dbReference>
<feature type="transmembrane region" description="Helical" evidence="1">
    <location>
        <begin position="43"/>
        <end position="62"/>
    </location>
</feature>
<dbReference type="Proteomes" id="UP000185146">
    <property type="component" value="Chromosome"/>
</dbReference>
<keyword evidence="1" id="KW-0472">Membrane</keyword>
<reference evidence="2" key="1">
    <citation type="submission" date="2016-12" db="EMBL/GenBank/DDBJ databases">
        <title>Draft Genome Sequence of Mercury Resistant Pseudomonas DRA525.</title>
        <authorList>
            <person name="Drace K.M."/>
        </authorList>
    </citation>
    <scope>NUCLEOTIDE SEQUENCE [LARGE SCALE GENOMIC DNA]</scope>
    <source>
        <strain evidence="2">DRA525</strain>
    </source>
</reference>
<dbReference type="Pfam" id="PF17113">
    <property type="entry name" value="AmpE"/>
    <property type="match status" value="1"/>
</dbReference>
<dbReference type="Proteomes" id="UP000639504">
    <property type="component" value="Unassembled WGS sequence"/>
</dbReference>
<feature type="transmembrane region" description="Helical" evidence="1">
    <location>
        <begin position="257"/>
        <end position="275"/>
    </location>
</feature>
<feature type="transmembrane region" description="Helical" evidence="1">
    <location>
        <begin position="69"/>
        <end position="87"/>
    </location>
</feature>
<dbReference type="InterPro" id="IPR052966">
    <property type="entry name" value="Beta-lactamase_Reg"/>
</dbReference>
<protein>
    <submittedName>
        <fullName evidence="3">Regulatory signaling modulator protein AmpE</fullName>
    </submittedName>
</protein>
<evidence type="ECO:0000313" key="2">
    <source>
        <dbReference type="EMBL" id="APO80205.1"/>
    </source>
</evidence>
<proteinExistence type="predicted"/>
<dbReference type="EMBL" id="JADLKB010000060">
    <property type="protein sequence ID" value="MBF8739031.1"/>
    <property type="molecule type" value="Genomic_DNA"/>
</dbReference>